<dbReference type="AlphaFoldDB" id="A0A2V3IXL4"/>
<dbReference type="OrthoDB" id="644067at2759"/>
<gene>
    <name evidence="2" type="ORF">BWQ96_03334</name>
</gene>
<proteinExistence type="predicted"/>
<feature type="compositionally biased region" description="Basic and acidic residues" evidence="1">
    <location>
        <begin position="138"/>
        <end position="160"/>
    </location>
</feature>
<feature type="region of interest" description="Disordered" evidence="1">
    <location>
        <begin position="127"/>
        <end position="167"/>
    </location>
</feature>
<evidence type="ECO:0000256" key="1">
    <source>
        <dbReference type="SAM" id="MobiDB-lite"/>
    </source>
</evidence>
<dbReference type="EMBL" id="NBIV01000032">
    <property type="protein sequence ID" value="PXF46805.1"/>
    <property type="molecule type" value="Genomic_DNA"/>
</dbReference>
<reference evidence="2 3" key="1">
    <citation type="journal article" date="2018" name="Mol. Biol. Evol.">
        <title>Analysis of the draft genome of the red seaweed Gracilariopsis chorda provides insights into genome size evolution in Rhodophyta.</title>
        <authorList>
            <person name="Lee J."/>
            <person name="Yang E.C."/>
            <person name="Graf L."/>
            <person name="Yang J.H."/>
            <person name="Qiu H."/>
            <person name="Zel Zion U."/>
            <person name="Chan C.X."/>
            <person name="Stephens T.G."/>
            <person name="Weber A.P.M."/>
            <person name="Boo G.H."/>
            <person name="Boo S.M."/>
            <person name="Kim K.M."/>
            <person name="Shin Y."/>
            <person name="Jung M."/>
            <person name="Lee S.J."/>
            <person name="Yim H.S."/>
            <person name="Lee J.H."/>
            <person name="Bhattacharya D."/>
            <person name="Yoon H.S."/>
        </authorList>
    </citation>
    <scope>NUCLEOTIDE SEQUENCE [LARGE SCALE GENOMIC DNA]</scope>
    <source>
        <strain evidence="2 3">SKKU-2015</strain>
        <tissue evidence="2">Whole body</tissue>
    </source>
</reference>
<dbReference type="Proteomes" id="UP000247409">
    <property type="component" value="Unassembled WGS sequence"/>
</dbReference>
<feature type="compositionally biased region" description="Basic and acidic residues" evidence="1">
    <location>
        <begin position="35"/>
        <end position="70"/>
    </location>
</feature>
<comment type="caution">
    <text evidence="2">The sequence shown here is derived from an EMBL/GenBank/DDBJ whole genome shotgun (WGS) entry which is preliminary data.</text>
</comment>
<evidence type="ECO:0008006" key="4">
    <source>
        <dbReference type="Google" id="ProtNLM"/>
    </source>
</evidence>
<protein>
    <recommendedName>
        <fullName evidence="4">BZIP domain-containing protein</fullName>
    </recommendedName>
</protein>
<evidence type="ECO:0000313" key="2">
    <source>
        <dbReference type="EMBL" id="PXF46805.1"/>
    </source>
</evidence>
<name>A0A2V3IXL4_9FLOR</name>
<sequence>MTSIVGDVNGDPAEERTSPTTQSEPPTKKRRSGKKGNDPDLSAEERKRLRVLKNRESAMRSLAKKAEYSAKLETQQKQAREAYQETRQSLELLLIKTKALREALGDVPDDVGQLISQVEASMEKATALKNMSDEVTDDTERNGSEVRTEEDRPTGSEMTKKGPNSGV</sequence>
<evidence type="ECO:0000313" key="3">
    <source>
        <dbReference type="Proteomes" id="UP000247409"/>
    </source>
</evidence>
<feature type="region of interest" description="Disordered" evidence="1">
    <location>
        <begin position="1"/>
        <end position="82"/>
    </location>
</feature>
<accession>A0A2V3IXL4</accession>
<keyword evidence="3" id="KW-1185">Reference proteome</keyword>
<organism evidence="2 3">
    <name type="scientific">Gracilariopsis chorda</name>
    <dbReference type="NCBI Taxonomy" id="448386"/>
    <lineage>
        <taxon>Eukaryota</taxon>
        <taxon>Rhodophyta</taxon>
        <taxon>Florideophyceae</taxon>
        <taxon>Rhodymeniophycidae</taxon>
        <taxon>Gracilariales</taxon>
        <taxon>Gracilariaceae</taxon>
        <taxon>Gracilariopsis</taxon>
    </lineage>
</organism>